<evidence type="ECO:0000256" key="1">
    <source>
        <dbReference type="SAM" id="Phobius"/>
    </source>
</evidence>
<feature type="transmembrane region" description="Helical" evidence="1">
    <location>
        <begin position="58"/>
        <end position="76"/>
    </location>
</feature>
<evidence type="ECO:0000313" key="2">
    <source>
        <dbReference type="EMBL" id="KYH29152.1"/>
    </source>
</evidence>
<gene>
    <name evidence="2" type="ORF">CLCOL_12890</name>
</gene>
<feature type="transmembrane region" description="Helical" evidence="1">
    <location>
        <begin position="35"/>
        <end position="52"/>
    </location>
</feature>
<dbReference type="PATRIC" id="fig|1121305.3.peg.1291"/>
<sequence length="95" mass="10851">MNLDGIIIGLASFIIIGIFHPIVIKGEYHFGTKIWPLFLISGLILLIFSVIIDNSLISILMGVTAFACFWSILELFEQEKRVEKGWFPKKPSRER</sequence>
<name>A0A151ANE3_9CLOT</name>
<dbReference type="Pfam" id="PF14898">
    <property type="entry name" value="DUF4491"/>
    <property type="match status" value="1"/>
</dbReference>
<keyword evidence="3" id="KW-1185">Reference proteome</keyword>
<protein>
    <recommendedName>
        <fullName evidence="4">DUF4491 domain-containing protein</fullName>
    </recommendedName>
</protein>
<proteinExistence type="predicted"/>
<dbReference type="InterPro" id="IPR027890">
    <property type="entry name" value="DUF4491"/>
</dbReference>
<dbReference type="AlphaFoldDB" id="A0A151ANE3"/>
<organism evidence="2 3">
    <name type="scientific">Clostridium colicanis DSM 13634</name>
    <dbReference type="NCBI Taxonomy" id="1121305"/>
    <lineage>
        <taxon>Bacteria</taxon>
        <taxon>Bacillati</taxon>
        <taxon>Bacillota</taxon>
        <taxon>Clostridia</taxon>
        <taxon>Eubacteriales</taxon>
        <taxon>Clostridiaceae</taxon>
        <taxon>Clostridium</taxon>
    </lineage>
</organism>
<comment type="caution">
    <text evidence="2">The sequence shown here is derived from an EMBL/GenBank/DDBJ whole genome shotgun (WGS) entry which is preliminary data.</text>
</comment>
<dbReference type="RefSeq" id="WP_061858156.1">
    <property type="nucleotide sequence ID" value="NZ_LTBB01000005.1"/>
</dbReference>
<keyword evidence="1" id="KW-0812">Transmembrane</keyword>
<reference evidence="2 3" key="1">
    <citation type="submission" date="2016-02" db="EMBL/GenBank/DDBJ databases">
        <title>Genome sequence of Clostridium colicanis DSM 13634.</title>
        <authorList>
            <person name="Poehlein A."/>
            <person name="Daniel R."/>
        </authorList>
    </citation>
    <scope>NUCLEOTIDE SEQUENCE [LARGE SCALE GENOMIC DNA]</scope>
    <source>
        <strain evidence="2 3">DSM 13634</strain>
    </source>
</reference>
<dbReference type="STRING" id="1121305.CLCOL_12890"/>
<evidence type="ECO:0008006" key="4">
    <source>
        <dbReference type="Google" id="ProtNLM"/>
    </source>
</evidence>
<feature type="transmembrane region" description="Helical" evidence="1">
    <location>
        <begin position="6"/>
        <end position="23"/>
    </location>
</feature>
<accession>A0A151ANE3</accession>
<keyword evidence="1" id="KW-0472">Membrane</keyword>
<evidence type="ECO:0000313" key="3">
    <source>
        <dbReference type="Proteomes" id="UP000075374"/>
    </source>
</evidence>
<dbReference type="EMBL" id="LTBB01000005">
    <property type="protein sequence ID" value="KYH29152.1"/>
    <property type="molecule type" value="Genomic_DNA"/>
</dbReference>
<dbReference type="Proteomes" id="UP000075374">
    <property type="component" value="Unassembled WGS sequence"/>
</dbReference>
<keyword evidence="1" id="KW-1133">Transmembrane helix</keyword>